<evidence type="ECO:0000313" key="4">
    <source>
        <dbReference type="EMBL" id="SHF63431.1"/>
    </source>
</evidence>
<sequence length="420" mass="44656">MPTRRDVLARDPDLAPLWAAVHRRLCSGAQPTTIAAIRVEGLSPNGIAVLRSWLDTTARRRRDRSAVESRGAVTVVPIRQVLDVLGVPADELIPLVELAVGRPVVDVAAQRREALAQRRDLWADVEAKLPALPTLVARMRAAGTDNEESVLGLVDSLVKVMSRLPFDPPASLAKLSHDHAGDPHYFDLDRLAGARLVSAVAEWTSTPEPTRPDLIRAMLTRVGILADRLSATVLLHQVQVAGDGPVDRRLRDATTPVPVTLLDLTVHPPALASQVLTVVENPSVLEAAMRRQSPIALACTSGHLGSVDHALLQLAVDHGVDLRYAGDLDGPGLRIASQVAATYGATLIAMSPDVVRRAGAAPSAVAFGDPAEWVDPDLRDAIASSGRVVYQEHDAALEALFGSDQPQGSDPQPPAGRALA</sequence>
<evidence type="ECO:0000259" key="2">
    <source>
        <dbReference type="Pfam" id="PF09664"/>
    </source>
</evidence>
<name>A0A1M5D924_STRHI</name>
<evidence type="ECO:0000256" key="1">
    <source>
        <dbReference type="SAM" id="MobiDB-lite"/>
    </source>
</evidence>
<feature type="domain" description="DUF2399" evidence="2">
    <location>
        <begin position="268"/>
        <end position="393"/>
    </location>
</feature>
<evidence type="ECO:0000259" key="3">
    <source>
        <dbReference type="Pfam" id="PF11796"/>
    </source>
</evidence>
<reference evidence="4 5" key="1">
    <citation type="submission" date="2016-11" db="EMBL/GenBank/DDBJ databases">
        <authorList>
            <person name="Jaros S."/>
            <person name="Januszkiewicz K."/>
            <person name="Wedrychowicz H."/>
        </authorList>
    </citation>
    <scope>NUCLEOTIDE SEQUENCE [LARGE SCALE GENOMIC DNA]</scope>
    <source>
        <strain evidence="4 5">DSM 44523</strain>
    </source>
</reference>
<dbReference type="InterPro" id="IPR024465">
    <property type="entry name" value="DUF2399"/>
</dbReference>
<feature type="region of interest" description="Disordered" evidence="1">
    <location>
        <begin position="401"/>
        <end position="420"/>
    </location>
</feature>
<dbReference type="EMBL" id="FQVN01000004">
    <property type="protein sequence ID" value="SHF63431.1"/>
    <property type="molecule type" value="Genomic_DNA"/>
</dbReference>
<evidence type="ECO:0000313" key="5">
    <source>
        <dbReference type="Proteomes" id="UP000184501"/>
    </source>
</evidence>
<dbReference type="InterPro" id="IPR024466">
    <property type="entry name" value="CHP02679_N"/>
</dbReference>
<feature type="domain" description="Conserved hypothetical protein CHP02679 N terminus" evidence="3">
    <location>
        <begin position="73"/>
        <end position="235"/>
    </location>
</feature>
<proteinExistence type="predicted"/>
<accession>A0A1M5D924</accession>
<organism evidence="4 5">
    <name type="scientific">Streptoalloteichus hindustanus</name>
    <dbReference type="NCBI Taxonomy" id="2017"/>
    <lineage>
        <taxon>Bacteria</taxon>
        <taxon>Bacillati</taxon>
        <taxon>Actinomycetota</taxon>
        <taxon>Actinomycetes</taxon>
        <taxon>Pseudonocardiales</taxon>
        <taxon>Pseudonocardiaceae</taxon>
        <taxon>Streptoalloteichus</taxon>
    </lineage>
</organism>
<dbReference type="Pfam" id="PF09664">
    <property type="entry name" value="DUF2399"/>
    <property type="match status" value="1"/>
</dbReference>
<dbReference type="STRING" id="2017.SAMN05444320_104347"/>
<dbReference type="Pfam" id="PF11796">
    <property type="entry name" value="DUF3323"/>
    <property type="match status" value="1"/>
</dbReference>
<dbReference type="OrthoDB" id="8188786at2"/>
<dbReference type="AlphaFoldDB" id="A0A1M5D924"/>
<keyword evidence="5" id="KW-1185">Reference proteome</keyword>
<protein>
    <submittedName>
        <fullName evidence="4">TIGR02679 family protein</fullName>
    </submittedName>
</protein>
<gene>
    <name evidence="4" type="ORF">SAMN05444320_104347</name>
</gene>
<dbReference type="Proteomes" id="UP000184501">
    <property type="component" value="Unassembled WGS sequence"/>
</dbReference>